<keyword evidence="1" id="KW-0732">Signal</keyword>
<protein>
    <recommendedName>
        <fullName evidence="4">Outer membrane beta-barrel protein</fullName>
    </recommendedName>
</protein>
<gene>
    <name evidence="2" type="ORF">FHS49_001773</name>
</gene>
<sequence length="429" mass="47688">MRSRRSRAGGIAARMASAMCLLAPATPALAQYLDPLPSRFPRDRNVDTLVPGYEAPGVPLGPFIMTPSLAASALYSDNIYAQEANATDDVALRIAPSVKLQSIWPVNKVAVNLTGQFDRFSTLKRENAERFDADVTTLLELSSDTIVRSRLRWQRLQEPRSSQNAFVQTLEPIRYDMTSSAIGLSHDLNRIRLTGEAAAIKTNYFNGRLQDGTALDTRGRDSTALTLRGRIEYAQMPGLSYFLQGTYNDRDFRPSLSATPQRDSTGYEVLAGVSFEPSALMRGEIGIGYLAQNFKDPFFHDYGNLGVRGRLQYYPTRLTTITLEADRRVEDSGTPLSGAYLSTSLSIKAEHALLRTLIVTASADYQADRFNDVDRDDDRYALGLRAEYQANRVLSFSASASHLNVTSDGLDRYRNFSENRFMAGISIRR</sequence>
<feature type="signal peptide" evidence="1">
    <location>
        <begin position="1"/>
        <end position="30"/>
    </location>
</feature>
<dbReference type="InterPro" id="IPR018759">
    <property type="entry name" value="BBP2_2"/>
</dbReference>
<evidence type="ECO:0000313" key="2">
    <source>
        <dbReference type="EMBL" id="MBB5685757.1"/>
    </source>
</evidence>
<keyword evidence="3" id="KW-1185">Reference proteome</keyword>
<proteinExistence type="predicted"/>
<feature type="chain" id="PRO_5031060616" description="Outer membrane beta-barrel protein" evidence="1">
    <location>
        <begin position="31"/>
        <end position="429"/>
    </location>
</feature>
<dbReference type="Proteomes" id="UP000549617">
    <property type="component" value="Unassembled WGS sequence"/>
</dbReference>
<dbReference type="EMBL" id="JACIJC010000003">
    <property type="protein sequence ID" value="MBB5685757.1"/>
    <property type="molecule type" value="Genomic_DNA"/>
</dbReference>
<reference evidence="2 3" key="1">
    <citation type="submission" date="2020-08" db="EMBL/GenBank/DDBJ databases">
        <title>Genomic Encyclopedia of Type Strains, Phase IV (KMG-IV): sequencing the most valuable type-strain genomes for metagenomic binning, comparative biology and taxonomic classification.</title>
        <authorList>
            <person name="Goeker M."/>
        </authorList>
    </citation>
    <scope>NUCLEOTIDE SEQUENCE [LARGE SCALE GENOMIC DNA]</scope>
    <source>
        <strain evidence="2 3">DSM 25079</strain>
    </source>
</reference>
<evidence type="ECO:0000313" key="3">
    <source>
        <dbReference type="Proteomes" id="UP000549617"/>
    </source>
</evidence>
<accession>A0A7W9EE32</accession>
<evidence type="ECO:0008006" key="4">
    <source>
        <dbReference type="Google" id="ProtNLM"/>
    </source>
</evidence>
<evidence type="ECO:0000256" key="1">
    <source>
        <dbReference type="SAM" id="SignalP"/>
    </source>
</evidence>
<name>A0A7W9EE32_9SPHN</name>
<dbReference type="Pfam" id="PF10082">
    <property type="entry name" value="BBP2_2"/>
    <property type="match status" value="1"/>
</dbReference>
<organism evidence="2 3">
    <name type="scientific">Sphingobium boeckii</name>
    <dbReference type="NCBI Taxonomy" id="1082345"/>
    <lineage>
        <taxon>Bacteria</taxon>
        <taxon>Pseudomonadati</taxon>
        <taxon>Pseudomonadota</taxon>
        <taxon>Alphaproteobacteria</taxon>
        <taxon>Sphingomonadales</taxon>
        <taxon>Sphingomonadaceae</taxon>
        <taxon>Sphingobium</taxon>
    </lineage>
</organism>
<comment type="caution">
    <text evidence="2">The sequence shown here is derived from an EMBL/GenBank/DDBJ whole genome shotgun (WGS) entry which is preliminary data.</text>
</comment>
<dbReference type="AlphaFoldDB" id="A0A7W9EE32"/>